<keyword evidence="2" id="KW-1185">Reference proteome</keyword>
<accession>A0A9X9S491</accession>
<dbReference type="GeneID" id="76833612"/>
<dbReference type="Proteomes" id="UP001163096">
    <property type="component" value="Chromosome"/>
</dbReference>
<dbReference type="RefSeq" id="WP_268186690.1">
    <property type="nucleotide sequence ID" value="NZ_CP113361.1"/>
</dbReference>
<gene>
    <name evidence="1" type="ORF">OU421_00880</name>
</gene>
<sequence length="148" mass="15814">MKTMRIAAVTLIVAALVISAAAAQEIEQNNGYIVTPAGDTDKFGGILPLSTYYTITQGETDRYSTYVSFGTNDLGVDLNWGSVQNSLALTIIAPDATLGPYYDADDGITDGRVHLLIAKSGGLAAGTWNSNIYGQNVQGTEYYTFSWN</sequence>
<dbReference type="EMBL" id="CP113361">
    <property type="protein sequence ID" value="WAI01457.1"/>
    <property type="molecule type" value="Genomic_DNA"/>
</dbReference>
<organism evidence="1 2">
    <name type="scientific">Methanogenium organophilum</name>
    <dbReference type="NCBI Taxonomy" id="2199"/>
    <lineage>
        <taxon>Archaea</taxon>
        <taxon>Methanobacteriati</taxon>
        <taxon>Methanobacteriota</taxon>
        <taxon>Stenosarchaea group</taxon>
        <taxon>Methanomicrobia</taxon>
        <taxon>Methanomicrobiales</taxon>
        <taxon>Methanomicrobiaceae</taxon>
        <taxon>Methanogenium</taxon>
    </lineage>
</organism>
<evidence type="ECO:0000313" key="1">
    <source>
        <dbReference type="EMBL" id="WAI01457.1"/>
    </source>
</evidence>
<protein>
    <submittedName>
        <fullName evidence="1">Peptidase domain-containing protein</fullName>
    </submittedName>
</protein>
<reference evidence="1" key="1">
    <citation type="submission" date="2022-11" db="EMBL/GenBank/DDBJ databases">
        <title>Complete genome sequence of Methanogenium organophilum DSM 3596.</title>
        <authorList>
            <person name="Chen S.-C."/>
            <person name="Lai S.-J."/>
            <person name="You Y.-T."/>
        </authorList>
    </citation>
    <scope>NUCLEOTIDE SEQUENCE</scope>
    <source>
        <strain evidence="1">DSM 3596</strain>
    </source>
</reference>
<name>A0A9X9S491_METOG</name>
<dbReference type="KEGG" id="mou:OU421_00880"/>
<evidence type="ECO:0000313" key="2">
    <source>
        <dbReference type="Proteomes" id="UP001163096"/>
    </source>
</evidence>
<proteinExistence type="predicted"/>
<dbReference type="AlphaFoldDB" id="A0A9X9S491"/>